<evidence type="ECO:0000313" key="1">
    <source>
        <dbReference type="EMBL" id="TJQ13451.1"/>
    </source>
</evidence>
<comment type="caution">
    <text evidence="1">The sequence shown here is derived from an EMBL/GenBank/DDBJ whole genome shotgun (WGS) entry which is preliminary data.</text>
</comment>
<dbReference type="Proteomes" id="UP000309937">
    <property type="component" value="Unassembled WGS sequence"/>
</dbReference>
<name>A0A0L7AK02_ECOLX</name>
<organism evidence="1 2">
    <name type="scientific">Escherichia coli</name>
    <dbReference type="NCBI Taxonomy" id="562"/>
    <lineage>
        <taxon>Bacteria</taxon>
        <taxon>Pseudomonadati</taxon>
        <taxon>Pseudomonadota</taxon>
        <taxon>Gammaproteobacteria</taxon>
        <taxon>Enterobacterales</taxon>
        <taxon>Enterobacteriaceae</taxon>
        <taxon>Escherichia</taxon>
    </lineage>
</organism>
<dbReference type="EMBL" id="RRGJ01000019">
    <property type="protein sequence ID" value="TJQ13451.1"/>
    <property type="molecule type" value="Genomic_DNA"/>
</dbReference>
<sequence>MGFIRFYMLFVLLPVVFLTPFIANKYTHTLSCIATLYLLFSWGGSHPLRVILMILSFMLSYMAVLFLKKIDAKRK</sequence>
<evidence type="ECO:0000313" key="2">
    <source>
        <dbReference type="Proteomes" id="UP000309937"/>
    </source>
</evidence>
<dbReference type="AlphaFoldDB" id="A0A0L7AK02"/>
<accession>A0A0L7AK02</accession>
<reference evidence="1 2" key="1">
    <citation type="submission" date="2018-12" db="EMBL/GenBank/DDBJ databases">
        <title>Food and Water Safety Consortium.</title>
        <authorList>
            <person name="Tyson S."/>
            <person name="Peterson C.-L."/>
            <person name="Olson A."/>
            <person name="Tyler S."/>
            <person name="Cabral J."/>
            <person name="Lynch T."/>
            <person name="Knox N."/>
            <person name="Van Domselaar G."/>
            <person name="Graham M."/>
        </authorList>
    </citation>
    <scope>NUCLEOTIDE SEQUENCE [LARGE SCALE GENOMIC DNA]</scope>
    <source>
        <strain evidence="1 2">FWSEC0118</strain>
    </source>
</reference>
<protein>
    <submittedName>
        <fullName evidence="1">Uncharacterized protein</fullName>
    </submittedName>
</protein>
<proteinExistence type="predicted"/>
<gene>
    <name evidence="1" type="ORF">C9Z68_14275</name>
</gene>